<dbReference type="PROSITE" id="PS00061">
    <property type="entry name" value="ADH_SHORT"/>
    <property type="match status" value="1"/>
</dbReference>
<keyword evidence="2" id="KW-0560">Oxidoreductase</keyword>
<dbReference type="Pfam" id="PF00106">
    <property type="entry name" value="adh_short"/>
    <property type="match status" value="1"/>
</dbReference>
<evidence type="ECO:0000256" key="1">
    <source>
        <dbReference type="ARBA" id="ARBA00006484"/>
    </source>
</evidence>
<dbReference type="EMBL" id="CP054698">
    <property type="protein sequence ID" value="QMS89768.1"/>
    <property type="molecule type" value="Genomic_DNA"/>
</dbReference>
<accession>A0A7D7LDZ4</accession>
<dbReference type="InterPro" id="IPR036291">
    <property type="entry name" value="NAD(P)-bd_dom_sf"/>
</dbReference>
<evidence type="ECO:0000313" key="4">
    <source>
        <dbReference type="EMBL" id="QMS89768.1"/>
    </source>
</evidence>
<dbReference type="InterPro" id="IPR020904">
    <property type="entry name" value="Sc_DH/Rdtase_CS"/>
</dbReference>
<dbReference type="PANTHER" id="PTHR44196">
    <property type="entry name" value="DEHYDROGENASE/REDUCTASE SDR FAMILY MEMBER 7B"/>
    <property type="match status" value="1"/>
</dbReference>
<dbReference type="GO" id="GO:0016491">
    <property type="term" value="F:oxidoreductase activity"/>
    <property type="evidence" value="ECO:0007669"/>
    <property type="project" value="UniProtKB-KW"/>
</dbReference>
<dbReference type="SUPFAM" id="SSF51735">
    <property type="entry name" value="NAD(P)-binding Rossmann-fold domains"/>
    <property type="match status" value="1"/>
</dbReference>
<proteinExistence type="inferred from homology"/>
<gene>
    <name evidence="4" type="ORF">HUN01_20070</name>
</gene>
<protein>
    <submittedName>
        <fullName evidence="4">SDR family NAD(P)-dependent oxidoreductase</fullName>
    </submittedName>
</protein>
<evidence type="ECO:0000256" key="3">
    <source>
        <dbReference type="RuleBase" id="RU000363"/>
    </source>
</evidence>
<sequence length="300" mass="32588">MTNLTGKTVLLTGASRGLGVYIAHALAREHATVVCVSRFKSGLDTTCAQIKALGGKGISIPFDIKNVTELSTLKQQINKAVGSVDIVINNAGIEIYRDFVDYSLEDLQSILTINLLAATELTRLFLPSMLERRSGHIVNIASLAGKKGVPYNSIYSASKAGLIMWTDAMRQELAATDTNISVICPGYISETGMTVNSRVPAPWLLSISTPTDVANAVVRAIKQNKAEIIVNKNLLTENMAKLMFATGQFFPEFVDAVYHCLDVVRLNRRRANATTFATDQSNAPTSQKQLSPLNNLLISR</sequence>
<evidence type="ECO:0000256" key="2">
    <source>
        <dbReference type="ARBA" id="ARBA00023002"/>
    </source>
</evidence>
<dbReference type="PRINTS" id="PR00080">
    <property type="entry name" value="SDRFAMILY"/>
</dbReference>
<evidence type="ECO:0000313" key="5">
    <source>
        <dbReference type="Proteomes" id="UP000514713"/>
    </source>
</evidence>
<dbReference type="PANTHER" id="PTHR44196:SF1">
    <property type="entry name" value="DEHYDROGENASE_REDUCTASE SDR FAMILY MEMBER 7B"/>
    <property type="match status" value="1"/>
</dbReference>
<dbReference type="Gene3D" id="3.40.50.720">
    <property type="entry name" value="NAD(P)-binding Rossmann-like Domain"/>
    <property type="match status" value="1"/>
</dbReference>
<reference evidence="5" key="1">
    <citation type="submission" date="2020-06" db="EMBL/GenBank/DDBJ databases">
        <title>Nostoc edaphicum CCNP1411 genome.</title>
        <authorList>
            <person name="Fidor A."/>
            <person name="Grabski M."/>
            <person name="Gawor J."/>
            <person name="Gromadka R."/>
            <person name="Wegrzyn G."/>
            <person name="Mazur-Marzec H."/>
        </authorList>
    </citation>
    <scope>NUCLEOTIDE SEQUENCE [LARGE SCALE GENOMIC DNA]</scope>
    <source>
        <strain evidence="5">CCNP1411</strain>
    </source>
</reference>
<dbReference type="PRINTS" id="PR00081">
    <property type="entry name" value="GDHRDH"/>
</dbReference>
<comment type="similarity">
    <text evidence="1 3">Belongs to the short-chain dehydrogenases/reductases (SDR) family.</text>
</comment>
<organism evidence="4 5">
    <name type="scientific">Nostoc edaphicum CCNP1411</name>
    <dbReference type="NCBI Taxonomy" id="1472755"/>
    <lineage>
        <taxon>Bacteria</taxon>
        <taxon>Bacillati</taxon>
        <taxon>Cyanobacteriota</taxon>
        <taxon>Cyanophyceae</taxon>
        <taxon>Nostocales</taxon>
        <taxon>Nostocaceae</taxon>
        <taxon>Nostoc</taxon>
    </lineage>
</organism>
<dbReference type="RefSeq" id="WP_181927674.1">
    <property type="nucleotide sequence ID" value="NZ_CP054698.1"/>
</dbReference>
<dbReference type="AlphaFoldDB" id="A0A7D7LDZ4"/>
<dbReference type="Proteomes" id="UP000514713">
    <property type="component" value="Chromosome"/>
</dbReference>
<name>A0A7D7LDZ4_9NOSO</name>
<dbReference type="KEGG" id="ned:HUN01_20070"/>
<keyword evidence="5" id="KW-1185">Reference proteome</keyword>
<dbReference type="InterPro" id="IPR002347">
    <property type="entry name" value="SDR_fam"/>
</dbReference>
<dbReference type="GO" id="GO:0016020">
    <property type="term" value="C:membrane"/>
    <property type="evidence" value="ECO:0007669"/>
    <property type="project" value="TreeGrafter"/>
</dbReference>